<dbReference type="InterPro" id="IPR006212">
    <property type="entry name" value="Furin_repeat"/>
</dbReference>
<sequence>GNKILDYSLNQNAVSIGSSNLYQSYYACLTDAPESTVIEYGKTQANTNYGDNYLTIIDRTNPIHARFYTFGNGEHDAAIMDIQVMPRSGLIQECKGGTVLDAAGHFCVRKPCHQACDERGGCRAPAGNTPLPSECYSCKYAKNGQDCVLECPSGMLPNKNKKCR</sequence>
<feature type="non-terminal residue" evidence="1">
    <location>
        <position position="1"/>
    </location>
</feature>
<gene>
    <name evidence="1" type="ORF">PACLA_8A064288</name>
</gene>
<reference evidence="1" key="1">
    <citation type="submission" date="2020-04" db="EMBL/GenBank/DDBJ databases">
        <authorList>
            <person name="Alioto T."/>
            <person name="Alioto T."/>
            <person name="Gomez Garrido J."/>
        </authorList>
    </citation>
    <scope>NUCLEOTIDE SEQUENCE</scope>
    <source>
        <strain evidence="1">A484AB</strain>
    </source>
</reference>
<proteinExistence type="predicted"/>
<dbReference type="SMART" id="SM00261">
    <property type="entry name" value="FU"/>
    <property type="match status" value="1"/>
</dbReference>
<comment type="caution">
    <text evidence="1">The sequence shown here is derived from an EMBL/GenBank/DDBJ whole genome shotgun (WGS) entry which is preliminary data.</text>
</comment>
<keyword evidence="2" id="KW-1185">Reference proteome</keyword>
<organism evidence="1 2">
    <name type="scientific">Paramuricea clavata</name>
    <name type="common">Red gorgonian</name>
    <name type="synonym">Violescent sea-whip</name>
    <dbReference type="NCBI Taxonomy" id="317549"/>
    <lineage>
        <taxon>Eukaryota</taxon>
        <taxon>Metazoa</taxon>
        <taxon>Cnidaria</taxon>
        <taxon>Anthozoa</taxon>
        <taxon>Octocorallia</taxon>
        <taxon>Malacalcyonacea</taxon>
        <taxon>Plexauridae</taxon>
        <taxon>Paramuricea</taxon>
    </lineage>
</organism>
<dbReference type="Proteomes" id="UP001152795">
    <property type="component" value="Unassembled WGS sequence"/>
</dbReference>
<name>A0A6S7KGG8_PARCT</name>
<dbReference type="Gene3D" id="2.10.220.10">
    <property type="entry name" value="Hormone Receptor, Insulin-like Growth Factor Receptor 1, Chain A, domain 2"/>
    <property type="match status" value="1"/>
</dbReference>
<protein>
    <submittedName>
        <fullName evidence="1">Uncharacterized protein</fullName>
    </submittedName>
</protein>
<dbReference type="InterPro" id="IPR009030">
    <property type="entry name" value="Growth_fac_rcpt_cys_sf"/>
</dbReference>
<evidence type="ECO:0000313" key="1">
    <source>
        <dbReference type="EMBL" id="CAB4044007.1"/>
    </source>
</evidence>
<feature type="non-terminal residue" evidence="1">
    <location>
        <position position="164"/>
    </location>
</feature>
<dbReference type="PANTHER" id="PTHR46549:SF1">
    <property type="entry name" value="MACPF DOMAIN-CONTAINING PROTEIN"/>
    <property type="match status" value="1"/>
</dbReference>
<dbReference type="SUPFAM" id="SSF57184">
    <property type="entry name" value="Growth factor receptor domain"/>
    <property type="match status" value="1"/>
</dbReference>
<dbReference type="AlphaFoldDB" id="A0A6S7KGG8"/>
<accession>A0A6S7KGG8</accession>
<dbReference type="PANTHER" id="PTHR46549">
    <property type="entry name" value="MACPF DOMAIN-CONTAINING PROTEIN"/>
    <property type="match status" value="1"/>
</dbReference>
<evidence type="ECO:0000313" key="2">
    <source>
        <dbReference type="Proteomes" id="UP001152795"/>
    </source>
</evidence>
<dbReference type="OrthoDB" id="5963326at2759"/>
<dbReference type="EMBL" id="CACRXK020033759">
    <property type="protein sequence ID" value="CAB4044007.1"/>
    <property type="molecule type" value="Genomic_DNA"/>
</dbReference>